<comment type="subcellular location">
    <subcellularLocation>
        <location evidence="5">Cell membrane</location>
        <topology evidence="5">Peripheral membrane protein</topology>
        <orientation evidence="5">Cytoplasmic side</orientation>
    </subcellularLocation>
    <text evidence="5">Localizes to the Z ring in an FtsZ-dependent manner. Targeted to the membrane through a conserved C-terminal amphipathic helix.</text>
</comment>
<dbReference type="EMBL" id="CP039964">
    <property type="protein sequence ID" value="QCO55101.1"/>
    <property type="molecule type" value="Genomic_DNA"/>
</dbReference>
<evidence type="ECO:0000259" key="7">
    <source>
        <dbReference type="SMART" id="SM00842"/>
    </source>
</evidence>
<dbReference type="Proteomes" id="UP000298631">
    <property type="component" value="Chromosome"/>
</dbReference>
<name>A0A4P8EDP6_9RHOB</name>
<dbReference type="PANTHER" id="PTHR32432">
    <property type="entry name" value="CELL DIVISION PROTEIN FTSA-RELATED"/>
    <property type="match status" value="1"/>
</dbReference>
<evidence type="ECO:0000256" key="5">
    <source>
        <dbReference type="HAMAP-Rule" id="MF_02033"/>
    </source>
</evidence>
<dbReference type="NCBIfam" id="TIGR01174">
    <property type="entry name" value="ftsA"/>
    <property type="match status" value="1"/>
</dbReference>
<dbReference type="CDD" id="cd24048">
    <property type="entry name" value="ASKHA_NBD_FtsA"/>
    <property type="match status" value="1"/>
</dbReference>
<dbReference type="GO" id="GO:0009898">
    <property type="term" value="C:cytoplasmic side of plasma membrane"/>
    <property type="evidence" value="ECO:0007669"/>
    <property type="project" value="UniProtKB-UniRule"/>
</dbReference>
<dbReference type="RefSeq" id="WP_137192785.1">
    <property type="nucleotide sequence ID" value="NZ_CP039964.1"/>
</dbReference>
<protein>
    <recommendedName>
        <fullName evidence="5 6">Cell division protein FtsA</fullName>
    </recommendedName>
</protein>
<dbReference type="KEGG" id="pseb:EOK75_04495"/>
<keyword evidence="9" id="KW-1185">Reference proteome</keyword>
<dbReference type="AlphaFoldDB" id="A0A4P8EDP6"/>
<comment type="similarity">
    <text evidence="5 6">Belongs to the FtsA/MreB family.</text>
</comment>
<gene>
    <name evidence="5 8" type="primary">ftsA</name>
    <name evidence="8" type="ORF">EOK75_04495</name>
</gene>
<dbReference type="Gene3D" id="3.30.420.40">
    <property type="match status" value="1"/>
</dbReference>
<keyword evidence="2 5" id="KW-0132">Cell division</keyword>
<dbReference type="HAMAP" id="MF_02033">
    <property type="entry name" value="FtsA"/>
    <property type="match status" value="1"/>
</dbReference>
<dbReference type="InterPro" id="IPR043129">
    <property type="entry name" value="ATPase_NBD"/>
</dbReference>
<evidence type="ECO:0000313" key="8">
    <source>
        <dbReference type="EMBL" id="QCO55101.1"/>
    </source>
</evidence>
<evidence type="ECO:0000313" key="9">
    <source>
        <dbReference type="Proteomes" id="UP000298631"/>
    </source>
</evidence>
<accession>A0A4P8EDP6</accession>
<dbReference type="PANTHER" id="PTHR32432:SF4">
    <property type="entry name" value="CELL DIVISION PROTEIN FTSA"/>
    <property type="match status" value="1"/>
</dbReference>
<dbReference type="SMART" id="SM00842">
    <property type="entry name" value="FtsA"/>
    <property type="match status" value="1"/>
</dbReference>
<dbReference type="InterPro" id="IPR050696">
    <property type="entry name" value="FtsA/MreB"/>
</dbReference>
<dbReference type="GO" id="GO:0043093">
    <property type="term" value="P:FtsZ-dependent cytokinesis"/>
    <property type="evidence" value="ECO:0007669"/>
    <property type="project" value="UniProtKB-UniRule"/>
</dbReference>
<keyword evidence="1 5" id="KW-1003">Cell membrane</keyword>
<dbReference type="PIRSF" id="PIRSF003101">
    <property type="entry name" value="FtsA"/>
    <property type="match status" value="1"/>
</dbReference>
<comment type="subunit">
    <text evidence="5">Self-interacts. Interacts with FtsZ.</text>
</comment>
<proteinExistence type="inferred from homology"/>
<keyword evidence="3 5" id="KW-0472">Membrane</keyword>
<dbReference type="OrthoDB" id="9810567at2"/>
<dbReference type="Pfam" id="PF02491">
    <property type="entry name" value="SHS2_FTSA"/>
    <property type="match status" value="1"/>
</dbReference>
<feature type="domain" description="SHS2" evidence="7">
    <location>
        <begin position="24"/>
        <end position="225"/>
    </location>
</feature>
<evidence type="ECO:0000256" key="3">
    <source>
        <dbReference type="ARBA" id="ARBA00023136"/>
    </source>
</evidence>
<dbReference type="GO" id="GO:0032153">
    <property type="term" value="C:cell division site"/>
    <property type="evidence" value="ECO:0007669"/>
    <property type="project" value="UniProtKB-UniRule"/>
</dbReference>
<dbReference type="InterPro" id="IPR003494">
    <property type="entry name" value="SHS2_FtsA"/>
</dbReference>
<organism evidence="8 9">
    <name type="scientific">Pseudorhodobacter turbinis</name>
    <dbReference type="NCBI Taxonomy" id="2500533"/>
    <lineage>
        <taxon>Bacteria</taxon>
        <taxon>Pseudomonadati</taxon>
        <taxon>Pseudomonadota</taxon>
        <taxon>Alphaproteobacteria</taxon>
        <taxon>Rhodobacterales</taxon>
        <taxon>Paracoccaceae</taxon>
        <taxon>Pseudorhodobacter</taxon>
    </lineage>
</organism>
<keyword evidence="4 5" id="KW-0131">Cell cycle</keyword>
<dbReference type="SUPFAM" id="SSF53067">
    <property type="entry name" value="Actin-like ATPase domain"/>
    <property type="match status" value="2"/>
</dbReference>
<evidence type="ECO:0000256" key="1">
    <source>
        <dbReference type="ARBA" id="ARBA00022475"/>
    </source>
</evidence>
<sequence length="444" mass="48301">MTDLYQTQRAMRNIRRAAMQRGVIAILDIGSSKVGCLILRFSDSDGLREMDGVGSMAGQSSFRVIGAATTRSRGVRFGEIAVMNETERAIRTAVQSAQKMANVRVDHVIACFSGAEPRSYGLVGEWELEDSVVSEQDVARVLASCDVPDVGEGREVLHAQPVNFALDHRTGLGDPRGQIGNRLSCDLHMMTVDASVVQNLIYCLKRCDLELAGMASSAYVSGISSLVEDEQELGAACIDLGGGSTGISVFMKKHMIYADSVRMGGDHVTSDISKGLQVPLTTAERIKTKFGGVHATGMDDREMIEIGGDSGDWEKDRRQVSRTELIGIMRPRVEEILEEARARLDAAGFDHLPSQQIVLTGGASQIPGLDGLAARILGQRVRLGRPLRVQGLPQAATGPAFSSAVGLCLFAAHPQDEWWDFDIPAERYPARSLKRALKWFKDNW</sequence>
<evidence type="ECO:0000256" key="6">
    <source>
        <dbReference type="PIRNR" id="PIRNR003101"/>
    </source>
</evidence>
<evidence type="ECO:0000256" key="4">
    <source>
        <dbReference type="ARBA" id="ARBA00023306"/>
    </source>
</evidence>
<reference evidence="8 9" key="1">
    <citation type="submission" date="2019-05" db="EMBL/GenBank/DDBJ databases">
        <title>Pseudorhodobacter turbinis sp. nov., isolated from the gut of the Korean turban shell.</title>
        <authorList>
            <person name="Jeong Y.-S."/>
            <person name="Kang W.-R."/>
            <person name="Bae J.-W."/>
        </authorList>
    </citation>
    <scope>NUCLEOTIDE SEQUENCE [LARGE SCALE GENOMIC DNA]</scope>
    <source>
        <strain evidence="8 9">S12M18</strain>
    </source>
</reference>
<dbReference type="Pfam" id="PF14450">
    <property type="entry name" value="FtsA"/>
    <property type="match status" value="1"/>
</dbReference>
<dbReference type="InterPro" id="IPR020823">
    <property type="entry name" value="Cell_div_FtsA"/>
</dbReference>
<comment type="function">
    <text evidence="5 6">Cell division protein that is involved in the assembly of the Z ring. May serve as a membrane anchor for the Z ring.</text>
</comment>
<evidence type="ECO:0000256" key="2">
    <source>
        <dbReference type="ARBA" id="ARBA00022618"/>
    </source>
</evidence>